<reference evidence="3" key="1">
    <citation type="submission" date="2016-10" db="EMBL/GenBank/DDBJ databases">
        <authorList>
            <person name="Varghese N."/>
            <person name="Submissions S."/>
        </authorList>
    </citation>
    <scope>NUCLEOTIDE SEQUENCE [LARGE SCALE GENOMIC DNA]</scope>
    <source>
        <strain evidence="3">DSM 21580</strain>
    </source>
</reference>
<dbReference type="RefSeq" id="WP_103913256.1">
    <property type="nucleotide sequence ID" value="NZ_FNUS01000002.1"/>
</dbReference>
<dbReference type="InterPro" id="IPR000086">
    <property type="entry name" value="NUDIX_hydrolase_dom"/>
</dbReference>
<evidence type="ECO:0000313" key="2">
    <source>
        <dbReference type="EMBL" id="SEG00787.1"/>
    </source>
</evidence>
<dbReference type="EMBL" id="FNUS01000002">
    <property type="protein sequence ID" value="SEG00787.1"/>
    <property type="molecule type" value="Genomic_DNA"/>
</dbReference>
<evidence type="ECO:0000259" key="1">
    <source>
        <dbReference type="PROSITE" id="PS51462"/>
    </source>
</evidence>
<proteinExistence type="predicted"/>
<protein>
    <submittedName>
        <fullName evidence="2">ADP-ribose pyrophosphatase YjhB, NUDIX family</fullName>
    </submittedName>
</protein>
<dbReference type="OrthoDB" id="9786141at2"/>
<dbReference type="Gene3D" id="1.10.10.10">
    <property type="entry name" value="Winged helix-like DNA-binding domain superfamily/Winged helix DNA-binding domain"/>
    <property type="match status" value="1"/>
</dbReference>
<dbReference type="CDD" id="cd18873">
    <property type="entry name" value="NUDIX_NadM_like"/>
    <property type="match status" value="1"/>
</dbReference>
<name>A0A1H5WP84_9FLAO</name>
<dbReference type="InterPro" id="IPR015797">
    <property type="entry name" value="NUDIX_hydrolase-like_dom_sf"/>
</dbReference>
<dbReference type="PANTHER" id="PTHR43736">
    <property type="entry name" value="ADP-RIBOSE PYROPHOSPHATASE"/>
    <property type="match status" value="1"/>
</dbReference>
<dbReference type="InterPro" id="IPR054105">
    <property type="entry name" value="WHD_NrtR"/>
</dbReference>
<accession>A0A1H5WP84</accession>
<dbReference type="PANTHER" id="PTHR43736:SF4">
    <property type="entry name" value="SLR1690 PROTEIN"/>
    <property type="match status" value="1"/>
</dbReference>
<dbReference type="SUPFAM" id="SSF55811">
    <property type="entry name" value="Nudix"/>
    <property type="match status" value="1"/>
</dbReference>
<dbReference type="Pfam" id="PF00293">
    <property type="entry name" value="NUDIX"/>
    <property type="match status" value="1"/>
</dbReference>
<dbReference type="AlphaFoldDB" id="A0A1H5WP84"/>
<gene>
    <name evidence="2" type="ORF">SAMN05421847_1269</name>
</gene>
<dbReference type="Proteomes" id="UP000236738">
    <property type="component" value="Unassembled WGS sequence"/>
</dbReference>
<dbReference type="InterPro" id="IPR036388">
    <property type="entry name" value="WH-like_DNA-bd_sf"/>
</dbReference>
<organism evidence="2 3">
    <name type="scientific">Halpernia humi</name>
    <dbReference type="NCBI Taxonomy" id="493375"/>
    <lineage>
        <taxon>Bacteria</taxon>
        <taxon>Pseudomonadati</taxon>
        <taxon>Bacteroidota</taxon>
        <taxon>Flavobacteriia</taxon>
        <taxon>Flavobacteriales</taxon>
        <taxon>Weeksellaceae</taxon>
        <taxon>Chryseobacterium group</taxon>
        <taxon>Halpernia</taxon>
    </lineage>
</organism>
<dbReference type="PROSITE" id="PS51462">
    <property type="entry name" value="NUDIX"/>
    <property type="match status" value="1"/>
</dbReference>
<evidence type="ECO:0000313" key="3">
    <source>
        <dbReference type="Proteomes" id="UP000236738"/>
    </source>
</evidence>
<sequence>MESNKTKEDFYLEQLVQAQNYLSHVSVDCVIFSFVEKKLKVLLIKYNDSNLWTLPGGFVGATEDLRDAAARVLFERTRLENIFLDQFHTFGRNNRVKKSDHEAILNNKNLKIPEDHWIFQRFISVAYCSLLDYSKLKFYEEDDFSKWFDIDDLPKFAFDHQRIFDYALVHLGKNIDTNIVANNLLPKKFTIKELQMLYETVLGVEFRRNNFQRKILSLNILKREKNPDADFPDKMPYYYSFIKGIESIDF</sequence>
<dbReference type="InterPro" id="IPR036390">
    <property type="entry name" value="WH_DNA-bd_sf"/>
</dbReference>
<dbReference type="Pfam" id="PF21906">
    <property type="entry name" value="WHD_NrtR"/>
    <property type="match status" value="1"/>
</dbReference>
<feature type="domain" description="Nudix hydrolase" evidence="1">
    <location>
        <begin position="22"/>
        <end position="171"/>
    </location>
</feature>
<dbReference type="Gene3D" id="3.90.79.10">
    <property type="entry name" value="Nucleoside Triphosphate Pyrophosphohydrolase"/>
    <property type="match status" value="1"/>
</dbReference>
<keyword evidence="3" id="KW-1185">Reference proteome</keyword>
<dbReference type="SUPFAM" id="SSF46785">
    <property type="entry name" value="Winged helix' DNA-binding domain"/>
    <property type="match status" value="1"/>
</dbReference>